<accession>A0AAW9DLW1</accession>
<sequence>MSIASGLSIANSGLAAIEAQLSVVSQNVANANTAGYSAESVSLTATSAQGLGTGVSAGPAIQLVNTSIQSQLNASVADQSFQQTTASALTGIDQVMGTPGQGNDLSSLLGNLQSGFTTLLSDPGNTVQQSAVVGTAQNLSNQINTIASALGSAVTTSQGNVVAGIKSLNASLTQVGTLNNQIISLAQQGRSTADLQNQRDALVQTIAGLTGAKLIAQPTGAIALYTPSGLQLPTSGAPQLSVSGTGAVMLGTRNVTASITTGSIGANLELASSTLPDLQSGLDNVAATLANSFTASGLTLFTPAGASATAASGFSSQITVNPAVTQNPALIRDGTPANVNTSGDAGFTGLIGTILSNTLNGSTGTLATTTTGFTAQEASVSSAAQTASTAATSLTSALTTQASTTSGVSVDQQMGLLVTLQNAYAANAKVVSIAQQMWQTEEAMIS</sequence>
<keyword evidence="12" id="KW-1185">Reference proteome</keyword>
<keyword evidence="11" id="KW-0282">Flagellum</keyword>
<evidence type="ECO:0000259" key="10">
    <source>
        <dbReference type="Pfam" id="PF22638"/>
    </source>
</evidence>
<name>A0AAW9DLW1_ACIAO</name>
<dbReference type="PRINTS" id="PR01005">
    <property type="entry name" value="FLGHOOKAP1"/>
</dbReference>
<evidence type="ECO:0000256" key="4">
    <source>
        <dbReference type="ARBA" id="ARBA00016244"/>
    </source>
</evidence>
<comment type="similarity">
    <text evidence="3 7">Belongs to the flagella basal body rod proteins family.</text>
</comment>
<protein>
    <recommendedName>
        <fullName evidence="4 7">Flagellar hook-associated protein 1</fullName>
        <shortName evidence="7">HAP1</shortName>
    </recommendedName>
</protein>
<dbReference type="GO" id="GO:0044780">
    <property type="term" value="P:bacterial-type flagellum assembly"/>
    <property type="evidence" value="ECO:0007669"/>
    <property type="project" value="InterPro"/>
</dbReference>
<evidence type="ECO:0000256" key="3">
    <source>
        <dbReference type="ARBA" id="ARBA00009677"/>
    </source>
</evidence>
<gene>
    <name evidence="7 11" type="primary">flgK</name>
    <name evidence="11" type="ORF">SIL87_03880</name>
</gene>
<comment type="subcellular location">
    <subcellularLocation>
        <location evidence="1">Bacterial flagellum basal body</location>
    </subcellularLocation>
    <subcellularLocation>
        <location evidence="2 7">Secreted</location>
    </subcellularLocation>
</comment>
<dbReference type="Pfam" id="PF22638">
    <property type="entry name" value="FlgK_D1"/>
    <property type="match status" value="1"/>
</dbReference>
<evidence type="ECO:0000259" key="8">
    <source>
        <dbReference type="Pfam" id="PF00460"/>
    </source>
</evidence>
<keyword evidence="6 7" id="KW-0975">Bacterial flagellum</keyword>
<dbReference type="GO" id="GO:0005576">
    <property type="term" value="C:extracellular region"/>
    <property type="evidence" value="ECO:0007669"/>
    <property type="project" value="UniProtKB-SubCell"/>
</dbReference>
<dbReference type="PANTHER" id="PTHR30033:SF2">
    <property type="entry name" value="FLAGELLAR HOOK PROTEIN"/>
    <property type="match status" value="1"/>
</dbReference>
<evidence type="ECO:0000313" key="11">
    <source>
        <dbReference type="EMBL" id="MDX5929901.1"/>
    </source>
</evidence>
<dbReference type="NCBIfam" id="TIGR02492">
    <property type="entry name" value="flgK_ends"/>
    <property type="match status" value="1"/>
</dbReference>
<evidence type="ECO:0000259" key="9">
    <source>
        <dbReference type="Pfam" id="PF06429"/>
    </source>
</evidence>
<evidence type="ECO:0000256" key="7">
    <source>
        <dbReference type="RuleBase" id="RU362065"/>
    </source>
</evidence>
<dbReference type="RefSeq" id="WP_319612882.1">
    <property type="nucleotide sequence ID" value="NZ_JAWXYB010000018.1"/>
</dbReference>
<comment type="caution">
    <text evidence="11">The sequence shown here is derived from an EMBL/GenBank/DDBJ whole genome shotgun (WGS) entry which is preliminary data.</text>
</comment>
<dbReference type="Pfam" id="PF06429">
    <property type="entry name" value="Flg_bbr_C"/>
    <property type="match status" value="1"/>
</dbReference>
<feature type="domain" description="Flagellar hook-associated protein FlgK helical" evidence="10">
    <location>
        <begin position="90"/>
        <end position="293"/>
    </location>
</feature>
<organism evidence="11 12">
    <name type="scientific">Acidiphilium acidophilum</name>
    <name type="common">Thiobacillus acidophilus</name>
    <dbReference type="NCBI Taxonomy" id="76588"/>
    <lineage>
        <taxon>Bacteria</taxon>
        <taxon>Pseudomonadati</taxon>
        <taxon>Pseudomonadota</taxon>
        <taxon>Alphaproteobacteria</taxon>
        <taxon>Acetobacterales</taxon>
        <taxon>Acidocellaceae</taxon>
        <taxon>Acidiphilium</taxon>
    </lineage>
</organism>
<keyword evidence="11" id="KW-0966">Cell projection</keyword>
<dbReference type="GO" id="GO:0009425">
    <property type="term" value="C:bacterial-type flagellum basal body"/>
    <property type="evidence" value="ECO:0007669"/>
    <property type="project" value="UniProtKB-SubCell"/>
</dbReference>
<dbReference type="GO" id="GO:0009424">
    <property type="term" value="C:bacterial-type flagellum hook"/>
    <property type="evidence" value="ECO:0007669"/>
    <property type="project" value="UniProtKB-UniRule"/>
</dbReference>
<feature type="domain" description="Flagellar basal-body/hook protein C-terminal" evidence="9">
    <location>
        <begin position="403"/>
        <end position="440"/>
    </location>
</feature>
<dbReference type="Proteomes" id="UP001279553">
    <property type="component" value="Unassembled WGS sequence"/>
</dbReference>
<dbReference type="InterPro" id="IPR010930">
    <property type="entry name" value="Flg_bb/hook_C_dom"/>
</dbReference>
<dbReference type="InterPro" id="IPR053927">
    <property type="entry name" value="FlgK_helical"/>
</dbReference>
<keyword evidence="11" id="KW-0969">Cilium</keyword>
<dbReference type="InterPro" id="IPR001444">
    <property type="entry name" value="Flag_bb_rod_N"/>
</dbReference>
<evidence type="ECO:0000256" key="6">
    <source>
        <dbReference type="ARBA" id="ARBA00023143"/>
    </source>
</evidence>
<feature type="domain" description="Flagellar basal body rod protein N-terminal" evidence="8">
    <location>
        <begin position="8"/>
        <end position="36"/>
    </location>
</feature>
<reference evidence="11 12" key="1">
    <citation type="submission" date="2023-11" db="EMBL/GenBank/DDBJ databases">
        <title>MicrobeMod: A computational toolkit for identifying prokaryotic methylation and restriction-modification with nanopore sequencing.</title>
        <authorList>
            <person name="Crits-Christoph A."/>
            <person name="Kang S.C."/>
            <person name="Lee H."/>
            <person name="Ostrov N."/>
        </authorList>
    </citation>
    <scope>NUCLEOTIDE SEQUENCE [LARGE SCALE GENOMIC DNA]</scope>
    <source>
        <strain evidence="11 12">DSMZ 700</strain>
    </source>
</reference>
<keyword evidence="5 7" id="KW-0964">Secreted</keyword>
<dbReference type="InterPro" id="IPR002371">
    <property type="entry name" value="FlgK"/>
</dbReference>
<dbReference type="SUPFAM" id="SSF64518">
    <property type="entry name" value="Phase 1 flagellin"/>
    <property type="match status" value="1"/>
</dbReference>
<dbReference type="GO" id="GO:0005198">
    <property type="term" value="F:structural molecule activity"/>
    <property type="evidence" value="ECO:0007669"/>
    <property type="project" value="UniProtKB-UniRule"/>
</dbReference>
<proteinExistence type="inferred from homology"/>
<dbReference type="PANTHER" id="PTHR30033">
    <property type="entry name" value="FLAGELLAR HOOK-ASSOCIATED PROTEIN 1"/>
    <property type="match status" value="1"/>
</dbReference>
<dbReference type="EMBL" id="JAWXYB010000018">
    <property type="protein sequence ID" value="MDX5929901.1"/>
    <property type="molecule type" value="Genomic_DNA"/>
</dbReference>
<evidence type="ECO:0000313" key="12">
    <source>
        <dbReference type="Proteomes" id="UP001279553"/>
    </source>
</evidence>
<evidence type="ECO:0000256" key="5">
    <source>
        <dbReference type="ARBA" id="ARBA00022525"/>
    </source>
</evidence>
<evidence type="ECO:0000256" key="1">
    <source>
        <dbReference type="ARBA" id="ARBA00004117"/>
    </source>
</evidence>
<dbReference type="AlphaFoldDB" id="A0AAW9DLW1"/>
<dbReference type="Pfam" id="PF00460">
    <property type="entry name" value="Flg_bb_rod"/>
    <property type="match status" value="1"/>
</dbReference>
<evidence type="ECO:0000256" key="2">
    <source>
        <dbReference type="ARBA" id="ARBA00004613"/>
    </source>
</evidence>